<evidence type="ECO:0000256" key="6">
    <source>
        <dbReference type="PIRSR" id="PIRSR017269-1"/>
    </source>
</evidence>
<dbReference type="PANTHER" id="PTHR12133">
    <property type="entry name" value="TRNA (ADENINE(58)-N(1))-METHYLTRANSFERASE"/>
    <property type="match status" value="1"/>
</dbReference>
<feature type="domain" description="tRNA (adenine(58)-N(1))-methyltransferase catalytic subunit TRM61 C-terminal" evidence="8">
    <location>
        <begin position="98"/>
        <end position="272"/>
    </location>
</feature>
<dbReference type="GO" id="GO:0030488">
    <property type="term" value="P:tRNA methylation"/>
    <property type="evidence" value="ECO:0007669"/>
    <property type="project" value="InterPro"/>
</dbReference>
<sequence length="303" mass="34025">MVQPTSRLTCRNGRFPGRRHPAGRPGGISRGDDGEETSTAMGKFRMGEWVLLISQRGKKWLVKIGEGPYSSHLGTIQLPDIVGREEGDFLETNKEAKVFLFRPTLEDYIFSMERQTQIIYPKDLSAIVFYGDIQPENVIVESGIGSGALTLALLRAMGGRGKLISVEKRPEFALAARRNVHQFFDGRPDNHEIVVADIQDFCMNVKADRVFLDLPEPWHAIRSVGAMMRYGAILVSLSPNIGQVQLMFRELKANGFANISTFELLKRDWKIDELRARPFDRMVAHTGFITIAKKTPAGVSYQD</sequence>
<dbReference type="InParanoid" id="A0LL90"/>
<dbReference type="EC" id="2.1.1.220" evidence="5"/>
<evidence type="ECO:0000256" key="2">
    <source>
        <dbReference type="ARBA" id="ARBA00022679"/>
    </source>
</evidence>
<protein>
    <recommendedName>
        <fullName evidence="5">tRNA (adenine(58)-N(1))-methyltransferase TrmI</fullName>
        <ecNumber evidence="5">2.1.1.220</ecNumber>
    </recommendedName>
</protein>
<dbReference type="GO" id="GO:0160107">
    <property type="term" value="F:tRNA (adenine(58)-N1)-methyltransferase activity"/>
    <property type="evidence" value="ECO:0007669"/>
    <property type="project" value="UniProtKB-EC"/>
</dbReference>
<evidence type="ECO:0000256" key="7">
    <source>
        <dbReference type="SAM" id="MobiDB-lite"/>
    </source>
</evidence>
<dbReference type="Gene3D" id="3.40.50.150">
    <property type="entry name" value="Vaccinia Virus protein VP39"/>
    <property type="match status" value="1"/>
</dbReference>
<keyword evidence="10" id="KW-1185">Reference proteome</keyword>
<dbReference type="AlphaFoldDB" id="A0LL90"/>
<dbReference type="Gene3D" id="3.10.330.20">
    <property type="match status" value="1"/>
</dbReference>
<name>A0LL90_SYNFM</name>
<evidence type="ECO:0000313" key="10">
    <source>
        <dbReference type="Proteomes" id="UP000001784"/>
    </source>
</evidence>
<accession>A0LL90</accession>
<comment type="catalytic activity">
    <reaction evidence="5">
        <text>adenosine(58) in tRNA + S-adenosyl-L-methionine = N(1)-methyladenosine(58) in tRNA + S-adenosyl-L-homocysteine + H(+)</text>
        <dbReference type="Rhea" id="RHEA:43152"/>
        <dbReference type="Rhea" id="RHEA-COMP:10365"/>
        <dbReference type="Rhea" id="RHEA-COMP:10366"/>
        <dbReference type="ChEBI" id="CHEBI:15378"/>
        <dbReference type="ChEBI" id="CHEBI:57856"/>
        <dbReference type="ChEBI" id="CHEBI:59789"/>
        <dbReference type="ChEBI" id="CHEBI:74411"/>
        <dbReference type="ChEBI" id="CHEBI:74491"/>
        <dbReference type="EC" id="2.1.1.220"/>
    </reaction>
</comment>
<evidence type="ECO:0000256" key="1">
    <source>
        <dbReference type="ARBA" id="ARBA00022603"/>
    </source>
</evidence>
<dbReference type="PROSITE" id="PS51620">
    <property type="entry name" value="SAM_TRM61"/>
    <property type="match status" value="1"/>
</dbReference>
<dbReference type="HOGENOM" id="CLU_025402_0_0_7"/>
<evidence type="ECO:0000256" key="5">
    <source>
        <dbReference type="PIRNR" id="PIRNR017269"/>
    </source>
</evidence>
<evidence type="ECO:0000256" key="3">
    <source>
        <dbReference type="ARBA" id="ARBA00022691"/>
    </source>
</evidence>
<evidence type="ECO:0000256" key="4">
    <source>
        <dbReference type="ARBA" id="ARBA00022694"/>
    </source>
</evidence>
<dbReference type="Pfam" id="PF14801">
    <property type="entry name" value="TrmI-like_N"/>
    <property type="match status" value="1"/>
</dbReference>
<feature type="binding site" evidence="6">
    <location>
        <position position="167"/>
    </location>
    <ligand>
        <name>S-adenosyl-L-methionine</name>
        <dbReference type="ChEBI" id="CHEBI:59789"/>
    </ligand>
</feature>
<dbReference type="InterPro" id="IPR014816">
    <property type="entry name" value="tRNA_MeTrfase_Gcd14"/>
</dbReference>
<dbReference type="PANTHER" id="PTHR12133:SF1">
    <property type="entry name" value="TRNA (ADENINE(58)-N(1))-METHYLTRANSFERASE, MITOCHONDRIAL"/>
    <property type="match status" value="1"/>
</dbReference>
<dbReference type="GO" id="GO:0031515">
    <property type="term" value="C:tRNA (m1A) methyltransferase complex"/>
    <property type="evidence" value="ECO:0007669"/>
    <property type="project" value="UniProtKB-UniRule"/>
</dbReference>
<feature type="binding site" evidence="6">
    <location>
        <position position="213"/>
    </location>
    <ligand>
        <name>S-adenosyl-L-methionine</name>
        <dbReference type="ChEBI" id="CHEBI:59789"/>
    </ligand>
</feature>
<dbReference type="PIRSF" id="PIRSF017269">
    <property type="entry name" value="GCD14"/>
    <property type="match status" value="1"/>
</dbReference>
<dbReference type="Pfam" id="PF08704">
    <property type="entry name" value="GCD14"/>
    <property type="match status" value="1"/>
</dbReference>
<reference evidence="9 10" key="1">
    <citation type="submission" date="2006-10" db="EMBL/GenBank/DDBJ databases">
        <title>Complete sequence of Syntrophobacter fumaroxidans MPOB.</title>
        <authorList>
            <consortium name="US DOE Joint Genome Institute"/>
            <person name="Copeland A."/>
            <person name="Lucas S."/>
            <person name="Lapidus A."/>
            <person name="Barry K."/>
            <person name="Detter J.C."/>
            <person name="Glavina del Rio T."/>
            <person name="Hammon N."/>
            <person name="Israni S."/>
            <person name="Pitluck S."/>
            <person name="Goltsman E.G."/>
            <person name="Martinez M."/>
            <person name="Schmutz J."/>
            <person name="Larimer F."/>
            <person name="Land M."/>
            <person name="Hauser L."/>
            <person name="Kyrpides N."/>
            <person name="Kim E."/>
            <person name="Boone D.R."/>
            <person name="Brockman F."/>
            <person name="Culley D."/>
            <person name="Ferry J."/>
            <person name="Gunsalus R."/>
            <person name="McInerney M.J."/>
            <person name="Morrison M."/>
            <person name="Plugge C."/>
            <person name="Rohlin L."/>
            <person name="Scholten J."/>
            <person name="Sieber J."/>
            <person name="Stams A.J.M."/>
            <person name="Worm P."/>
            <person name="Henstra A.M."/>
            <person name="Richardson P."/>
        </authorList>
    </citation>
    <scope>NUCLEOTIDE SEQUENCE [LARGE SCALE GENOMIC DNA]</scope>
    <source>
        <strain evidence="10">DSM 10017 / MPOB</strain>
    </source>
</reference>
<dbReference type="OrthoDB" id="9781391at2"/>
<evidence type="ECO:0000259" key="8">
    <source>
        <dbReference type="Pfam" id="PF08704"/>
    </source>
</evidence>
<dbReference type="Proteomes" id="UP000001784">
    <property type="component" value="Chromosome"/>
</dbReference>
<dbReference type="EMBL" id="CP000478">
    <property type="protein sequence ID" value="ABK18192.1"/>
    <property type="molecule type" value="Genomic_DNA"/>
</dbReference>
<proteinExistence type="inferred from homology"/>
<comment type="subunit">
    <text evidence="5">Homotetramer composed of a dimer of dimers.</text>
</comment>
<keyword evidence="1 5" id="KW-0489">Methyltransferase</keyword>
<comment type="similarity">
    <text evidence="5">Belongs to the class I-like SAM-binding methyltransferase superfamily. TRM61 family.</text>
</comment>
<feature type="binding site" evidence="6">
    <location>
        <position position="197"/>
    </location>
    <ligand>
        <name>S-adenosyl-L-methionine</name>
        <dbReference type="ChEBI" id="CHEBI:59789"/>
    </ligand>
</feature>
<keyword evidence="3 5" id="KW-0949">S-adenosyl-L-methionine</keyword>
<dbReference type="InterPro" id="IPR049470">
    <property type="entry name" value="TRM61_C"/>
</dbReference>
<feature type="binding site" evidence="6">
    <location>
        <begin position="146"/>
        <end position="149"/>
    </location>
    <ligand>
        <name>S-adenosyl-L-methionine</name>
        <dbReference type="ChEBI" id="CHEBI:59789"/>
    </ligand>
</feature>
<keyword evidence="4 5" id="KW-0819">tRNA processing</keyword>
<dbReference type="SUPFAM" id="SSF53335">
    <property type="entry name" value="S-adenosyl-L-methionine-dependent methyltransferases"/>
    <property type="match status" value="1"/>
</dbReference>
<dbReference type="STRING" id="335543.Sfum_2514"/>
<feature type="region of interest" description="Disordered" evidence="7">
    <location>
        <begin position="1"/>
        <end position="38"/>
    </location>
</feature>
<evidence type="ECO:0000313" key="9">
    <source>
        <dbReference type="EMBL" id="ABK18192.1"/>
    </source>
</evidence>
<comment type="function">
    <text evidence="5">Catalyzes the S-adenosyl-L-methionine-dependent formation of N(1)-methyladenine at position 58 (m1A58) in tRNA.</text>
</comment>
<dbReference type="InterPro" id="IPR029063">
    <property type="entry name" value="SAM-dependent_MTases_sf"/>
</dbReference>
<organism evidence="9 10">
    <name type="scientific">Syntrophobacter fumaroxidans (strain DSM 10017 / MPOB)</name>
    <dbReference type="NCBI Taxonomy" id="335543"/>
    <lineage>
        <taxon>Bacteria</taxon>
        <taxon>Pseudomonadati</taxon>
        <taxon>Thermodesulfobacteriota</taxon>
        <taxon>Syntrophobacteria</taxon>
        <taxon>Syntrophobacterales</taxon>
        <taxon>Syntrophobacteraceae</taxon>
        <taxon>Syntrophobacter</taxon>
    </lineage>
</organism>
<keyword evidence="2 5" id="KW-0808">Transferase</keyword>
<dbReference type="KEGG" id="sfu:Sfum_2514"/>
<dbReference type="eggNOG" id="COG2519">
    <property type="taxonomic scope" value="Bacteria"/>
</dbReference>
<gene>
    <name evidence="9" type="ordered locus">Sfum_2514</name>
</gene>